<sequence>MIVFNCLVIPSLFPPVSCYPLLLV</sequence>
<protein>
    <submittedName>
        <fullName evidence="1">Uncharacterized protein</fullName>
    </submittedName>
</protein>
<accession>A0A0E9UUV7</accession>
<dbReference type="EMBL" id="GBXM01038980">
    <property type="protein sequence ID" value="JAH69597.1"/>
    <property type="molecule type" value="Transcribed_RNA"/>
</dbReference>
<reference evidence="1" key="2">
    <citation type="journal article" date="2015" name="Fish Shellfish Immunol.">
        <title>Early steps in the European eel (Anguilla anguilla)-Vibrio vulnificus interaction in the gills: Role of the RtxA13 toxin.</title>
        <authorList>
            <person name="Callol A."/>
            <person name="Pajuelo D."/>
            <person name="Ebbesson L."/>
            <person name="Teles M."/>
            <person name="MacKenzie S."/>
            <person name="Amaro C."/>
        </authorList>
    </citation>
    <scope>NUCLEOTIDE SEQUENCE</scope>
</reference>
<organism evidence="1">
    <name type="scientific">Anguilla anguilla</name>
    <name type="common">European freshwater eel</name>
    <name type="synonym">Muraena anguilla</name>
    <dbReference type="NCBI Taxonomy" id="7936"/>
    <lineage>
        <taxon>Eukaryota</taxon>
        <taxon>Metazoa</taxon>
        <taxon>Chordata</taxon>
        <taxon>Craniata</taxon>
        <taxon>Vertebrata</taxon>
        <taxon>Euteleostomi</taxon>
        <taxon>Actinopterygii</taxon>
        <taxon>Neopterygii</taxon>
        <taxon>Teleostei</taxon>
        <taxon>Anguilliformes</taxon>
        <taxon>Anguillidae</taxon>
        <taxon>Anguilla</taxon>
    </lineage>
</organism>
<dbReference type="AlphaFoldDB" id="A0A0E9UUV7"/>
<name>A0A0E9UUV7_ANGAN</name>
<evidence type="ECO:0000313" key="1">
    <source>
        <dbReference type="EMBL" id="JAH69597.1"/>
    </source>
</evidence>
<reference evidence="1" key="1">
    <citation type="submission" date="2014-11" db="EMBL/GenBank/DDBJ databases">
        <authorList>
            <person name="Amaro Gonzalez C."/>
        </authorList>
    </citation>
    <scope>NUCLEOTIDE SEQUENCE</scope>
</reference>
<proteinExistence type="predicted"/>